<feature type="domain" description="WRKY19-like zinc finger" evidence="3">
    <location>
        <begin position="462"/>
        <end position="486"/>
    </location>
</feature>
<feature type="domain" description="WRKY19-like zinc finger" evidence="3">
    <location>
        <begin position="388"/>
        <end position="411"/>
    </location>
</feature>
<dbReference type="InterPro" id="IPR056866">
    <property type="entry name" value="Znf_WRKY19"/>
</dbReference>
<dbReference type="EMBL" id="JABFUD020000021">
    <property type="protein sequence ID" value="KAI5063255.1"/>
    <property type="molecule type" value="Genomic_DNA"/>
</dbReference>
<comment type="caution">
    <text evidence="4">The sequence shown here is derived from an EMBL/GenBank/DDBJ whole genome shotgun (WGS) entry which is preliminary data.</text>
</comment>
<reference evidence="4" key="1">
    <citation type="submission" date="2021-01" db="EMBL/GenBank/DDBJ databases">
        <title>Adiantum capillus-veneris genome.</title>
        <authorList>
            <person name="Fang Y."/>
            <person name="Liao Q."/>
        </authorList>
    </citation>
    <scope>NUCLEOTIDE SEQUENCE</scope>
    <source>
        <strain evidence="4">H3</strain>
        <tissue evidence="4">Leaf</tissue>
    </source>
</reference>
<keyword evidence="5" id="KW-1185">Reference proteome</keyword>
<feature type="region of interest" description="Disordered" evidence="1">
    <location>
        <begin position="697"/>
        <end position="729"/>
    </location>
</feature>
<accession>A0A9D4U8T6</accession>
<dbReference type="Pfam" id="PF24906">
    <property type="entry name" value="Zf_WRKY19"/>
    <property type="match status" value="7"/>
</dbReference>
<evidence type="ECO:0000259" key="3">
    <source>
        <dbReference type="Pfam" id="PF24906"/>
    </source>
</evidence>
<evidence type="ECO:0000256" key="1">
    <source>
        <dbReference type="SAM" id="MobiDB-lite"/>
    </source>
</evidence>
<proteinExistence type="predicted"/>
<dbReference type="AlphaFoldDB" id="A0A9D4U8T6"/>
<gene>
    <name evidence="4" type="ORF">GOP47_0021802</name>
</gene>
<dbReference type="OrthoDB" id="77038at2759"/>
<evidence type="ECO:0000256" key="2">
    <source>
        <dbReference type="SAM" id="SignalP"/>
    </source>
</evidence>
<feature type="signal peptide" evidence="2">
    <location>
        <begin position="1"/>
        <end position="28"/>
    </location>
</feature>
<feature type="domain" description="WRKY19-like zinc finger" evidence="3">
    <location>
        <begin position="614"/>
        <end position="638"/>
    </location>
</feature>
<dbReference type="Proteomes" id="UP000886520">
    <property type="component" value="Chromosome 21"/>
</dbReference>
<evidence type="ECO:0000313" key="4">
    <source>
        <dbReference type="EMBL" id="KAI5063255.1"/>
    </source>
</evidence>
<protein>
    <recommendedName>
        <fullName evidence="3">WRKY19-like zinc finger domain-containing protein</fullName>
    </recommendedName>
</protein>
<feature type="chain" id="PRO_5039096377" description="WRKY19-like zinc finger domain-containing protein" evidence="2">
    <location>
        <begin position="29"/>
        <end position="897"/>
    </location>
</feature>
<sequence length="897" mass="94589">MVRRGPLASSSQISSRFTWLLFCTLVEGIKDATVGIMESEPQHSYAAHHVGRLSLSLGGLGQVATKNTADEDMLSLQLKSWSQTAHQTCFDPGKTNHGSSFFFESSIGQGQSYAISSQFQNVTVPEEGLSLTLGFANAFASGLSSSKCGGYTQDRGKSLNGDERGHTYVDLGLGLGTNRGFQLNIGPLAREGATSTINRETPEGWQDASYGAGVLGSAQEGGVLGKGSAHEGVLSSLPCNDPEEIDLQLGLSGSSLSLDSDCASLDVQEARVDAANFGHIPVVDEGSTSARLMKSGGNVVPFLGCRLATETPSSSHMQACMMSARALETDTVMLQTSSMVPVDDGDSAVALEGSKNVSFSRVDASVRLHMHATGNSNASCPTAERSTKTCKFKGCSKGARGASGLCIAHGGGRRCQRFNCNKGAEGRTMFCKAHGGGRRCQTLGCIKSAEGRTDFCIAHGGGRRCTFDGCSKAARGRSGLCIRHGGGKRCQRDGCTKSAEGFSGLCISHGGGRRCQYPDCGKGAQGSTKFCKGHGGGRRCEFEGCTKGAEGSTPFCKAHGGGKRCMFGGGICTKSVHGGTSFCVAHGGGKRCSVPGCTKSARGRTDFCVRHGGGKRCKFEDCNKSAQGSTDYCKAHGGGKRCLWGQEGSVYDGSMLDEGSIHGLQTSCDKFARGKAGLCSAHSNLLEQYQNGLSSTTSLQGSISEQLHPKQPHSELSEQTSQLDEEQHSSFVEHQLGSIGEGSWRSQQQVSSPVVFKAQQQVSSPVVFKAQSASRRCVATDASWQDTADGFALENSPSNEYSTCQIPGEDPYLCNRAASSTLPIPFELMLQTSKACLQREFAAPSSQIQMQTMGPNALQQFGDSIDLTPLHEDPEGRVHGGGHFMALLTRKASGYYQ</sequence>
<organism evidence="4 5">
    <name type="scientific">Adiantum capillus-veneris</name>
    <name type="common">Maidenhair fern</name>
    <dbReference type="NCBI Taxonomy" id="13818"/>
    <lineage>
        <taxon>Eukaryota</taxon>
        <taxon>Viridiplantae</taxon>
        <taxon>Streptophyta</taxon>
        <taxon>Embryophyta</taxon>
        <taxon>Tracheophyta</taxon>
        <taxon>Polypodiopsida</taxon>
        <taxon>Polypodiidae</taxon>
        <taxon>Polypodiales</taxon>
        <taxon>Pteridineae</taxon>
        <taxon>Pteridaceae</taxon>
        <taxon>Vittarioideae</taxon>
        <taxon>Adiantum</taxon>
    </lineage>
</organism>
<feature type="domain" description="WRKY19-like zinc finger" evidence="3">
    <location>
        <begin position="437"/>
        <end position="461"/>
    </location>
</feature>
<evidence type="ECO:0000313" key="5">
    <source>
        <dbReference type="Proteomes" id="UP000886520"/>
    </source>
</evidence>
<name>A0A9D4U8T6_ADICA</name>
<dbReference type="PANTHER" id="PTHR31827:SF1">
    <property type="entry name" value="EMB|CAB89363.1"/>
    <property type="match status" value="1"/>
</dbReference>
<feature type="domain" description="WRKY19-like zinc finger" evidence="3">
    <location>
        <begin position="537"/>
        <end position="561"/>
    </location>
</feature>
<feature type="domain" description="WRKY19-like zinc finger" evidence="3">
    <location>
        <begin position="589"/>
        <end position="613"/>
    </location>
</feature>
<feature type="domain" description="WRKY19-like zinc finger" evidence="3">
    <location>
        <begin position="487"/>
        <end position="511"/>
    </location>
</feature>
<keyword evidence="2" id="KW-0732">Signal</keyword>
<dbReference type="PANTHER" id="PTHR31827">
    <property type="entry name" value="EMB|CAB89363.1"/>
    <property type="match status" value="1"/>
</dbReference>